<dbReference type="VEuPathDB" id="FungiDB:G647_08384"/>
<feature type="compositionally biased region" description="Polar residues" evidence="1">
    <location>
        <begin position="407"/>
        <end position="422"/>
    </location>
</feature>
<feature type="compositionally biased region" description="Acidic residues" evidence="1">
    <location>
        <begin position="427"/>
        <end position="438"/>
    </location>
</feature>
<feature type="compositionally biased region" description="Low complexity" evidence="1">
    <location>
        <begin position="335"/>
        <end position="370"/>
    </location>
</feature>
<feature type="compositionally biased region" description="Polar residues" evidence="1">
    <location>
        <begin position="182"/>
        <end position="201"/>
    </location>
</feature>
<dbReference type="EMBL" id="LGRB01000012">
    <property type="protein sequence ID" value="OCT48238.1"/>
    <property type="molecule type" value="Genomic_DNA"/>
</dbReference>
<sequence length="474" mass="52591">MANPDCDRNLRSWESAHGQSFSEAFTDWLLQLSVRSYNEPQRRIIWHNTIGLAQTSRSKWHFPAHPYVMETDENAARLLPTFSYDFAKRGDRWIFYNFRFRATWKCDPETGNIVVPTLSAWSNIVDTLPHYRQAHGWPILPSPCYESLYDKDICTWHLYPDVPRHGDIGKQGNVLTAVNPPSHVSESSPTQSVTTSVLASSDSDSDILPRCVRFLVSSPEASRVRFLLNSPRASSSPPSPAQRHWRDLAWSVPRLVTRVSTPAAVSPPEIVRLNVSTSTARTRTNIVSAITGLGASTTTTVTTTTTTTTTATRVEVARSSTTYPQAEALVSPPNRSESTLSSRTRSESTSISISSSSASISSSSSSAASSPPHAPGNPYSYGSDPDNYNWPSDSESDSEDDDENADAHSTGSWSENHVSLFNHSVDDESQVLDWDDDERASQRDRPAMKSTGRTEQPPWWIAYSVERVYSKRGV</sequence>
<dbReference type="OrthoDB" id="10444920at2759"/>
<evidence type="ECO:0000313" key="3">
    <source>
        <dbReference type="Proteomes" id="UP000094526"/>
    </source>
</evidence>
<dbReference type="VEuPathDB" id="FungiDB:CLCR_04011"/>
<name>A0A1C1CIA7_9EURO</name>
<comment type="caution">
    <text evidence="2">The sequence shown here is derived from an EMBL/GenBank/DDBJ whole genome shotgun (WGS) entry which is preliminary data.</text>
</comment>
<feature type="compositionally biased region" description="Acidic residues" evidence="1">
    <location>
        <begin position="394"/>
        <end position="404"/>
    </location>
</feature>
<dbReference type="Proteomes" id="UP000094526">
    <property type="component" value="Unassembled WGS sequence"/>
</dbReference>
<evidence type="ECO:0000256" key="1">
    <source>
        <dbReference type="SAM" id="MobiDB-lite"/>
    </source>
</evidence>
<feature type="region of interest" description="Disordered" evidence="1">
    <location>
        <begin position="180"/>
        <end position="201"/>
    </location>
</feature>
<accession>A0A1C1CIA7</accession>
<proteinExistence type="predicted"/>
<feature type="region of interest" description="Disordered" evidence="1">
    <location>
        <begin position="319"/>
        <end position="455"/>
    </location>
</feature>
<gene>
    <name evidence="2" type="ORF">CLCR_04011</name>
</gene>
<protein>
    <submittedName>
        <fullName evidence="2">Uncharacterized protein</fullName>
    </submittedName>
</protein>
<reference evidence="3" key="1">
    <citation type="submission" date="2015-07" db="EMBL/GenBank/DDBJ databases">
        <authorList>
            <person name="Teixeira M.M."/>
            <person name="Souza R.C."/>
            <person name="Almeida L.G."/>
            <person name="Vicente V.A."/>
            <person name="de Hoog S."/>
            <person name="Bocca A.L."/>
            <person name="de Almeida S.R."/>
            <person name="Vasconcelos A.T."/>
            <person name="Felipe M.S."/>
        </authorList>
    </citation>
    <scope>NUCLEOTIDE SEQUENCE [LARGE SCALE GENOMIC DNA]</scope>
    <source>
        <strain evidence="3">KSF</strain>
    </source>
</reference>
<dbReference type="AlphaFoldDB" id="A0A1C1CIA7"/>
<organism evidence="2 3">
    <name type="scientific">Cladophialophora carrionii</name>
    <dbReference type="NCBI Taxonomy" id="86049"/>
    <lineage>
        <taxon>Eukaryota</taxon>
        <taxon>Fungi</taxon>
        <taxon>Dikarya</taxon>
        <taxon>Ascomycota</taxon>
        <taxon>Pezizomycotina</taxon>
        <taxon>Eurotiomycetes</taxon>
        <taxon>Chaetothyriomycetidae</taxon>
        <taxon>Chaetothyriales</taxon>
        <taxon>Herpotrichiellaceae</taxon>
        <taxon>Cladophialophora</taxon>
    </lineage>
</organism>
<evidence type="ECO:0000313" key="2">
    <source>
        <dbReference type="EMBL" id="OCT48238.1"/>
    </source>
</evidence>
<keyword evidence="3" id="KW-1185">Reference proteome</keyword>